<dbReference type="SMART" id="SM00758">
    <property type="entry name" value="PA14"/>
    <property type="match status" value="1"/>
</dbReference>
<gene>
    <name evidence="4" type="ORF">WJX72_007756</name>
</gene>
<accession>A0AAW1QRI6</accession>
<feature type="signal peptide" evidence="2">
    <location>
        <begin position="1"/>
        <end position="33"/>
    </location>
</feature>
<reference evidence="4 5" key="1">
    <citation type="journal article" date="2024" name="Nat. Commun.">
        <title>Phylogenomics reveals the evolutionary origins of lichenization in chlorophyte algae.</title>
        <authorList>
            <person name="Puginier C."/>
            <person name="Libourel C."/>
            <person name="Otte J."/>
            <person name="Skaloud P."/>
            <person name="Haon M."/>
            <person name="Grisel S."/>
            <person name="Petersen M."/>
            <person name="Berrin J.G."/>
            <person name="Delaux P.M."/>
            <person name="Dal Grande F."/>
            <person name="Keller J."/>
        </authorList>
    </citation>
    <scope>NUCLEOTIDE SEQUENCE [LARGE SCALE GENOMIC DNA]</scope>
    <source>
        <strain evidence="4 5">SAG 2043</strain>
    </source>
</reference>
<dbReference type="SUPFAM" id="SSF56988">
    <property type="entry name" value="Anthrax protective antigen"/>
    <property type="match status" value="1"/>
</dbReference>
<feature type="region of interest" description="Disordered" evidence="1">
    <location>
        <begin position="199"/>
        <end position="225"/>
    </location>
</feature>
<feature type="domain" description="PA14" evidence="3">
    <location>
        <begin position="43"/>
        <end position="194"/>
    </location>
</feature>
<comment type="caution">
    <text evidence="4">The sequence shown here is derived from an EMBL/GenBank/DDBJ whole genome shotgun (WGS) entry which is preliminary data.</text>
</comment>
<evidence type="ECO:0000313" key="4">
    <source>
        <dbReference type="EMBL" id="KAK9824103.1"/>
    </source>
</evidence>
<dbReference type="EMBL" id="JALJOR010000002">
    <property type="protein sequence ID" value="KAK9824103.1"/>
    <property type="molecule type" value="Genomic_DNA"/>
</dbReference>
<evidence type="ECO:0000313" key="5">
    <source>
        <dbReference type="Proteomes" id="UP001489004"/>
    </source>
</evidence>
<evidence type="ECO:0000256" key="2">
    <source>
        <dbReference type="SAM" id="SignalP"/>
    </source>
</evidence>
<evidence type="ECO:0000259" key="3">
    <source>
        <dbReference type="PROSITE" id="PS51820"/>
    </source>
</evidence>
<dbReference type="InterPro" id="IPR011658">
    <property type="entry name" value="PA14_dom"/>
</dbReference>
<sequence>MQYEHRLVDLEKLLQQAGAHLLVLLLWLVPATGAPAPPPPPSYPTNGLSVTYYNLNCPQGWSCKSLPTFSSLTASSWFNTPDLNYASSTSWAMPNGDTSQYALKFQGYINLPSGGVWTFQLNSNDGSQLFLDGTLIVDNDGYMTSMVATSATATLSAGFHDLEVDYYQRDTAAGIILSWKAPGGSSLSAVPTTALYYFMPPPPPPPPPRPPPPPPSPPPSPPPPR</sequence>
<dbReference type="Proteomes" id="UP001489004">
    <property type="component" value="Unassembled WGS sequence"/>
</dbReference>
<proteinExistence type="predicted"/>
<dbReference type="Gene3D" id="3.90.182.10">
    <property type="entry name" value="Toxin - Anthrax Protective Antigen,domain 1"/>
    <property type="match status" value="1"/>
</dbReference>
<dbReference type="Pfam" id="PF07691">
    <property type="entry name" value="PA14"/>
    <property type="match status" value="1"/>
</dbReference>
<dbReference type="PROSITE" id="PS51820">
    <property type="entry name" value="PA14"/>
    <property type="match status" value="1"/>
</dbReference>
<organism evidence="4 5">
    <name type="scientific">[Myrmecia] bisecta</name>
    <dbReference type="NCBI Taxonomy" id="41462"/>
    <lineage>
        <taxon>Eukaryota</taxon>
        <taxon>Viridiplantae</taxon>
        <taxon>Chlorophyta</taxon>
        <taxon>core chlorophytes</taxon>
        <taxon>Trebouxiophyceae</taxon>
        <taxon>Trebouxiales</taxon>
        <taxon>Trebouxiaceae</taxon>
        <taxon>Myrmecia</taxon>
    </lineage>
</organism>
<protein>
    <recommendedName>
        <fullName evidence="3">PA14 domain-containing protein</fullName>
    </recommendedName>
</protein>
<keyword evidence="2" id="KW-0732">Signal</keyword>
<keyword evidence="5" id="KW-1185">Reference proteome</keyword>
<name>A0AAW1QRI6_9CHLO</name>
<feature type="chain" id="PRO_5043901091" description="PA14 domain-containing protein" evidence="2">
    <location>
        <begin position="34"/>
        <end position="225"/>
    </location>
</feature>
<dbReference type="InterPro" id="IPR037524">
    <property type="entry name" value="PA14/GLEYA"/>
</dbReference>
<evidence type="ECO:0000256" key="1">
    <source>
        <dbReference type="SAM" id="MobiDB-lite"/>
    </source>
</evidence>
<dbReference type="AlphaFoldDB" id="A0AAW1QRI6"/>